<evidence type="ECO:0000313" key="3">
    <source>
        <dbReference type="WBParaSite" id="ACRNAN_Path_1344.g5271.t1"/>
    </source>
</evidence>
<feature type="region of interest" description="Disordered" evidence="1">
    <location>
        <begin position="156"/>
        <end position="178"/>
    </location>
</feature>
<accession>A0A914BZ61</accession>
<evidence type="ECO:0000313" key="2">
    <source>
        <dbReference type="Proteomes" id="UP000887540"/>
    </source>
</evidence>
<name>A0A914BZ61_9BILA</name>
<sequence>MFLGINRNYVKTFCNANMIFADKAECYSGIKMMLVESFMPLAEQIKIDTTKCIEKVEPPAFQLGTNQITECMKRVVLIQPESYITINSTQACFSTYRKSMIKCDHLRDCCPAYTHCDMLMEIHHGLRAHERSLLEHFQCLTSDNTSEAREFRRTTSEAREFRRAPTRSSNDIVTTSSSTATPWTLPTLLPFPTLPTLPPPEKVFNDLANFFFPRLKVNMSDYISTTTIPLPSTTIAIQSEKDIRMLQAIEELRKRRKQKRTQLKSDLKSKLSQSGPVIIVTENHLRELPTLENKMQSFTNDSKIEQPLHANSTMVDDDPSIIQAKPMMSNSMEVNNDNISLSSDPDSTTSSFLITTPETLVANNSIDASFVLQKMFCTQAIECSDAVNSLYQICAERYDSATQLVNYEIPDHDMREIFLQNSKTNHTTIRQKCLQVLDADTQKQLLNMRANVTKENIECIRKTYDDPSSINNLVLAQKVHYLLKNYTATCSEIKLIPDIMELIKQSSKDDKMTSKECYRQVNRLKEKCQILRNCCPQITQCQQRGNSDLINYNEIIDQLKEEQTLCEQRRMRIFSSRHS</sequence>
<dbReference type="Proteomes" id="UP000887540">
    <property type="component" value="Unplaced"/>
</dbReference>
<proteinExistence type="predicted"/>
<protein>
    <submittedName>
        <fullName evidence="3">Uncharacterized protein</fullName>
    </submittedName>
</protein>
<dbReference type="WBParaSite" id="ACRNAN_Path_1344.g5271.t1">
    <property type="protein sequence ID" value="ACRNAN_Path_1344.g5271.t1"/>
    <property type="gene ID" value="ACRNAN_Path_1344.g5271"/>
</dbReference>
<dbReference type="AlphaFoldDB" id="A0A914BZ61"/>
<evidence type="ECO:0000256" key="1">
    <source>
        <dbReference type="SAM" id="MobiDB-lite"/>
    </source>
</evidence>
<keyword evidence="2" id="KW-1185">Reference proteome</keyword>
<organism evidence="2 3">
    <name type="scientific">Acrobeloides nanus</name>
    <dbReference type="NCBI Taxonomy" id="290746"/>
    <lineage>
        <taxon>Eukaryota</taxon>
        <taxon>Metazoa</taxon>
        <taxon>Ecdysozoa</taxon>
        <taxon>Nematoda</taxon>
        <taxon>Chromadorea</taxon>
        <taxon>Rhabditida</taxon>
        <taxon>Tylenchina</taxon>
        <taxon>Cephalobomorpha</taxon>
        <taxon>Cephaloboidea</taxon>
        <taxon>Cephalobidae</taxon>
        <taxon>Acrobeloides</taxon>
    </lineage>
</organism>
<reference evidence="3" key="1">
    <citation type="submission" date="2022-11" db="UniProtKB">
        <authorList>
            <consortium name="WormBaseParasite"/>
        </authorList>
    </citation>
    <scope>IDENTIFICATION</scope>
</reference>